<evidence type="ECO:0000313" key="2">
    <source>
        <dbReference type="EMBL" id="KAK3740779.1"/>
    </source>
</evidence>
<dbReference type="AlphaFoldDB" id="A0AAE1CWD8"/>
<gene>
    <name evidence="2" type="ORF">RRG08_005108</name>
</gene>
<sequence length="125" mass="14241">MQAAPPDCHPSPPCIVCSRHVSQGETCSRSRSLSAHRRPIIPAATMWFHFSYIFSNFLRSTIPMTDPRSRDPTTVLDPRSRSRSRSYTPPLPLPLLRSPTRLGLGYLFVNMDVLSHRRRNQGKQL</sequence>
<name>A0AAE1CWD8_9GAST</name>
<dbReference type="Proteomes" id="UP001283361">
    <property type="component" value="Unassembled WGS sequence"/>
</dbReference>
<evidence type="ECO:0000256" key="1">
    <source>
        <dbReference type="SAM" id="MobiDB-lite"/>
    </source>
</evidence>
<feature type="region of interest" description="Disordered" evidence="1">
    <location>
        <begin position="63"/>
        <end position="92"/>
    </location>
</feature>
<accession>A0AAE1CWD8</accession>
<comment type="caution">
    <text evidence="2">The sequence shown here is derived from an EMBL/GenBank/DDBJ whole genome shotgun (WGS) entry which is preliminary data.</text>
</comment>
<keyword evidence="3" id="KW-1185">Reference proteome</keyword>
<organism evidence="2 3">
    <name type="scientific">Elysia crispata</name>
    <name type="common">lettuce slug</name>
    <dbReference type="NCBI Taxonomy" id="231223"/>
    <lineage>
        <taxon>Eukaryota</taxon>
        <taxon>Metazoa</taxon>
        <taxon>Spiralia</taxon>
        <taxon>Lophotrochozoa</taxon>
        <taxon>Mollusca</taxon>
        <taxon>Gastropoda</taxon>
        <taxon>Heterobranchia</taxon>
        <taxon>Euthyneura</taxon>
        <taxon>Panpulmonata</taxon>
        <taxon>Sacoglossa</taxon>
        <taxon>Placobranchoidea</taxon>
        <taxon>Plakobranchidae</taxon>
        <taxon>Elysia</taxon>
    </lineage>
</organism>
<protein>
    <submittedName>
        <fullName evidence="2">Uncharacterized protein</fullName>
    </submittedName>
</protein>
<proteinExistence type="predicted"/>
<reference evidence="2" key="1">
    <citation type="journal article" date="2023" name="G3 (Bethesda)">
        <title>A reference genome for the long-term kleptoplast-retaining sea slug Elysia crispata morphotype clarki.</title>
        <authorList>
            <person name="Eastman K.E."/>
            <person name="Pendleton A.L."/>
            <person name="Shaikh M.A."/>
            <person name="Suttiyut T."/>
            <person name="Ogas R."/>
            <person name="Tomko P."/>
            <person name="Gavelis G."/>
            <person name="Widhalm J.R."/>
            <person name="Wisecaver J.H."/>
        </authorList>
    </citation>
    <scope>NUCLEOTIDE SEQUENCE</scope>
    <source>
        <strain evidence="2">ECLA1</strain>
    </source>
</reference>
<dbReference type="EMBL" id="JAWDGP010006461">
    <property type="protein sequence ID" value="KAK3740779.1"/>
    <property type="molecule type" value="Genomic_DNA"/>
</dbReference>
<evidence type="ECO:0000313" key="3">
    <source>
        <dbReference type="Proteomes" id="UP001283361"/>
    </source>
</evidence>